<evidence type="ECO:0000313" key="3">
    <source>
        <dbReference type="EMBL" id="SFU91772.1"/>
    </source>
</evidence>
<dbReference type="InterPro" id="IPR003423">
    <property type="entry name" value="OMP_efflux"/>
</dbReference>
<dbReference type="Gene3D" id="2.20.200.10">
    <property type="entry name" value="Outer membrane efflux proteins (OEP)"/>
    <property type="match status" value="1"/>
</dbReference>
<gene>
    <name evidence="3" type="ORF">SAMN04489707_103635</name>
</gene>
<feature type="chain" id="PRO_5010347766" evidence="2">
    <location>
        <begin position="25"/>
        <end position="501"/>
    </location>
</feature>
<evidence type="ECO:0000256" key="2">
    <source>
        <dbReference type="SAM" id="SignalP"/>
    </source>
</evidence>
<feature type="signal peptide" evidence="2">
    <location>
        <begin position="1"/>
        <end position="24"/>
    </location>
</feature>
<sequence>MRTLLPFPLSTPLAALTLCMVLGACSTVSVNMPATPVIPPVFTEVPSANGDSQTPATNLKQWWQAVPDPTLQTLIEQGLRQNADIRVALARIKEARAVITQAESALYPTLKGFGATGHIKPEDLQGLGMNATPVAPGMVIPPIPQLINNPPSTDMNVFGVAAAWEIDVFGARRSDADAARQVALAYEEKLHGTQLMVVGDIANNYIEARSIEHRLRLLQRSLEIATQLRSYAQGRFDAGQATRFDIDRASSQIDALAAMQAPLNALLKTRLRRLAVLTSQSPDVPLTLPAPTASAPADASVIPVQLPIVLPSDVLEQRPDVRGSANQVRALAAQLGSAKADLLPRFYLGFLAGEGRVELGSLAPSTGRFTAWGAGVQLPIFEGGRIRANIRAADARLEAAGLQYEQIVMHALEDVENAYAIRHSLDARTTLLASALGNATEGARHSQHLYEEGRSVLAPALEAQLLALQREDELVQAQTARALSTVMLYKATGGGWQNASL</sequence>
<dbReference type="InterPro" id="IPR010131">
    <property type="entry name" value="MdtP/NodT-like"/>
</dbReference>
<name>A0A1I7K304_9BURK</name>
<keyword evidence="4" id="KW-1185">Reference proteome</keyword>
<keyword evidence="3" id="KW-0449">Lipoprotein</keyword>
<dbReference type="Proteomes" id="UP000183656">
    <property type="component" value="Unassembled WGS sequence"/>
</dbReference>
<dbReference type="AlphaFoldDB" id="A0A1I7K304"/>
<dbReference type="OrthoDB" id="9770517at2"/>
<dbReference type="PANTHER" id="PTHR30203:SF29">
    <property type="entry name" value="PROTEIN CYAE"/>
    <property type="match status" value="1"/>
</dbReference>
<organism evidence="3 4">
    <name type="scientific">Paenacidovorax caeni</name>
    <dbReference type="NCBI Taxonomy" id="343013"/>
    <lineage>
        <taxon>Bacteria</taxon>
        <taxon>Pseudomonadati</taxon>
        <taxon>Pseudomonadota</taxon>
        <taxon>Betaproteobacteria</taxon>
        <taxon>Burkholderiales</taxon>
        <taxon>Comamonadaceae</taxon>
        <taxon>Paenacidovorax</taxon>
    </lineage>
</organism>
<dbReference type="STRING" id="343013.SAMN04489707_103635"/>
<evidence type="ECO:0000256" key="1">
    <source>
        <dbReference type="ARBA" id="ARBA00007613"/>
    </source>
</evidence>
<accession>A0A1I7K304</accession>
<protein>
    <submittedName>
        <fullName evidence="3">Efflux transporter, outer membrane factor (OMF) lipoprotein, NodT family</fullName>
    </submittedName>
</protein>
<dbReference type="PROSITE" id="PS51257">
    <property type="entry name" value="PROKAR_LIPOPROTEIN"/>
    <property type="match status" value="1"/>
</dbReference>
<reference evidence="3 4" key="1">
    <citation type="submission" date="2016-10" db="EMBL/GenBank/DDBJ databases">
        <authorList>
            <person name="de Groot N.N."/>
        </authorList>
    </citation>
    <scope>NUCLEOTIDE SEQUENCE [LARGE SCALE GENOMIC DNA]</scope>
    <source>
        <strain evidence="3 4">R-24608</strain>
    </source>
</reference>
<dbReference type="PANTHER" id="PTHR30203">
    <property type="entry name" value="OUTER MEMBRANE CATION EFFLUX PROTEIN"/>
    <property type="match status" value="1"/>
</dbReference>
<comment type="similarity">
    <text evidence="1">Belongs to the outer membrane factor (OMF) (TC 1.B.17) family.</text>
</comment>
<dbReference type="SUPFAM" id="SSF56954">
    <property type="entry name" value="Outer membrane efflux proteins (OEP)"/>
    <property type="match status" value="1"/>
</dbReference>
<dbReference type="EMBL" id="FPBX01000036">
    <property type="protein sequence ID" value="SFU91772.1"/>
    <property type="molecule type" value="Genomic_DNA"/>
</dbReference>
<dbReference type="GO" id="GO:0015562">
    <property type="term" value="F:efflux transmembrane transporter activity"/>
    <property type="evidence" value="ECO:0007669"/>
    <property type="project" value="InterPro"/>
</dbReference>
<dbReference type="Pfam" id="PF02321">
    <property type="entry name" value="OEP"/>
    <property type="match status" value="2"/>
</dbReference>
<proteinExistence type="inferred from homology"/>
<dbReference type="Gene3D" id="1.20.1600.10">
    <property type="entry name" value="Outer membrane efflux proteins (OEP)"/>
    <property type="match status" value="1"/>
</dbReference>
<evidence type="ECO:0000313" key="4">
    <source>
        <dbReference type="Proteomes" id="UP000183656"/>
    </source>
</evidence>
<keyword evidence="2" id="KW-0732">Signal</keyword>